<gene>
    <name evidence="1" type="ordered locus">CLJ_B1916</name>
</gene>
<protein>
    <recommendedName>
        <fullName evidence="3">Phage XkdN-like family protein</fullName>
    </recommendedName>
</protein>
<evidence type="ECO:0000313" key="2">
    <source>
        <dbReference type="Proteomes" id="UP000002333"/>
    </source>
</evidence>
<name>A0A3F2ZS78_CLOB6</name>
<organism evidence="1 2">
    <name type="scientific">Clostridium botulinum (strain 657 / Type Ba4)</name>
    <dbReference type="NCBI Taxonomy" id="515621"/>
    <lineage>
        <taxon>Bacteria</taxon>
        <taxon>Bacillati</taxon>
        <taxon>Bacillota</taxon>
        <taxon>Clostridia</taxon>
        <taxon>Eubacteriales</taxon>
        <taxon>Clostridiaceae</taxon>
        <taxon>Clostridium</taxon>
    </lineage>
</organism>
<evidence type="ECO:0008006" key="3">
    <source>
        <dbReference type="Google" id="ProtNLM"/>
    </source>
</evidence>
<dbReference type="EMBL" id="CP001083">
    <property type="protein sequence ID" value="ACQ53896.1"/>
    <property type="molecule type" value="Genomic_DNA"/>
</dbReference>
<evidence type="ECO:0000313" key="1">
    <source>
        <dbReference type="EMBL" id="ACQ53896.1"/>
    </source>
</evidence>
<dbReference type="KEGG" id="cbi:CLJ_B1916"/>
<proteinExistence type="predicted"/>
<dbReference type="AlphaFoldDB" id="A0A3F2ZS78"/>
<dbReference type="Proteomes" id="UP000002333">
    <property type="component" value="Chromosome"/>
</dbReference>
<reference evidence="1 2" key="1">
    <citation type="journal article" date="2007" name="PLoS ONE">
        <title>Analysis of the neurotoxin complex genes in Clostridium botulinum A1-A4 and B1 strains: BoNT/A3, /Ba4 and /B1 clusters are located within plasmids.</title>
        <authorList>
            <person name="Smith T.J."/>
            <person name="Hill K.K."/>
            <person name="Foley B.T."/>
            <person name="Detter J.C."/>
            <person name="Munk A.C."/>
            <person name="Bruce D.C."/>
            <person name="Doggett N.A."/>
            <person name="Smith L.A."/>
            <person name="Marks J.D."/>
            <person name="Xie G."/>
            <person name="Brettin T.S."/>
        </authorList>
    </citation>
    <scope>NUCLEOTIDE SEQUENCE [LARGE SCALE GENOMIC DNA]</scope>
    <source>
        <strain evidence="2">657 / Type Ba4</strain>
    </source>
</reference>
<reference evidence="2" key="2">
    <citation type="submission" date="2008-05" db="EMBL/GenBank/DDBJ databases">
        <title>Genome sequence of Clostridium botulinum Ba4 strain 657.</title>
        <authorList>
            <person name="Shrivastava S."/>
            <person name="Brown J.L."/>
            <person name="Bruce D."/>
            <person name="Detter C."/>
            <person name="Munk C."/>
            <person name="Smith L.A."/>
            <person name="Smith T.J."/>
            <person name="Sutton G."/>
            <person name="Brettin T.S."/>
        </authorList>
    </citation>
    <scope>NUCLEOTIDE SEQUENCE [LARGE SCALE GENOMIC DNA]</scope>
    <source>
        <strain evidence="2">657 / Type Ba4</strain>
    </source>
</reference>
<dbReference type="RefSeq" id="WP_012721085.1">
    <property type="nucleotide sequence ID" value="NC_012658.1"/>
</dbReference>
<accession>A0A3F2ZS78</accession>
<sequence>MNKAKKIGLEDFIKKATDKYNKRKKVAEIEVEGFGLLTFKRPTDAELLEFKSVLANSVNVSKDENITKIDYSNMLQASKELLYNTCEFLHSPELITAVEAAEPFDVPVKVFGIDETISLAQKVNEEFEDQEISKKVKN</sequence>